<keyword evidence="6 10" id="KW-0324">Glycolysis</keyword>
<sequence length="514" mass="55773">MSTAKKTTALIIMDGWGYSENPENNAILNANTPVLDKLWADCPSSLISASSFDVGLPEGQMGNSEVGHVNLGAGRVVYQDLTRIDLAIKEGTFAETAALASAVDKAVSADKAVHIMGLLSPGGVHSHEDHLMAMVEMAAARGAEKIYLHAFLDGRDTPPRSAKGSLQVFQDKFAELGKGRVASLVGRYYAMDRDNRWERVEEAYNLLTQAKGAHTYSTAVEGLEAAYARDENDEFVKATVLQADGEDSAAMEDGDSLIFMNFRADRAREITRAFVDADFAGFEREATPALADFVMLTEYAADIKTACAFPPEALVNTMGEWLEKHDKTQLRISETEKYAHVTFFFSGGREDEYVGEKRELVASPKVATYDLQPEMSSEELTDKLVAAIKSGEYDFIVCNYPNGDMVGHTGVYEAAVKACEAVDHCIGRVVEALREVDGQCLITADHGNAEKMVDNTTGQAHTAHTSEPVPLIYVGKQANMVEGGKLSDLAPTLLDLMGMEIPKEMTGNVLVKAS</sequence>
<feature type="binding site" evidence="10 13">
    <location>
        <position position="408"/>
    </location>
    <ligand>
        <name>Mn(2+)</name>
        <dbReference type="ChEBI" id="CHEBI:29035"/>
        <label>1</label>
    </ligand>
</feature>
<dbReference type="Gene3D" id="3.40.1450.10">
    <property type="entry name" value="BPG-independent phosphoglycerate mutase, domain B"/>
    <property type="match status" value="1"/>
</dbReference>
<dbReference type="FunFam" id="3.40.1450.10:FF:000001">
    <property type="entry name" value="2,3-bisphosphoglycerate-independent phosphoglycerate mutase"/>
    <property type="match status" value="1"/>
</dbReference>
<dbReference type="Proteomes" id="UP000252558">
    <property type="component" value="Unassembled WGS sequence"/>
</dbReference>
<comment type="subunit">
    <text evidence="10">Monomer.</text>
</comment>
<reference evidence="16 17" key="1">
    <citation type="submission" date="2018-07" db="EMBL/GenBank/DDBJ databases">
        <title>Corallincola holothuriorum sp. nov., a new facultative anaerobe isolated from sea cucumber Apostichopus japonicus.</title>
        <authorList>
            <person name="Xia H."/>
        </authorList>
    </citation>
    <scope>NUCLEOTIDE SEQUENCE [LARGE SCALE GENOMIC DNA]</scope>
    <source>
        <strain evidence="16 17">C4</strain>
    </source>
</reference>
<feature type="binding site" evidence="10 13">
    <location>
        <position position="404"/>
    </location>
    <ligand>
        <name>Mn(2+)</name>
        <dbReference type="ChEBI" id="CHEBI:29035"/>
        <label>1</label>
    </ligand>
</feature>
<dbReference type="GO" id="GO:0005829">
    <property type="term" value="C:cytosol"/>
    <property type="evidence" value="ECO:0007669"/>
    <property type="project" value="TreeGrafter"/>
</dbReference>
<dbReference type="GO" id="GO:0006096">
    <property type="term" value="P:glycolytic process"/>
    <property type="evidence" value="ECO:0007669"/>
    <property type="project" value="UniProtKB-UniRule"/>
</dbReference>
<dbReference type="CDD" id="cd16010">
    <property type="entry name" value="iPGM"/>
    <property type="match status" value="1"/>
</dbReference>
<feature type="binding site" evidence="10 13">
    <location>
        <position position="445"/>
    </location>
    <ligand>
        <name>Mn(2+)</name>
        <dbReference type="ChEBI" id="CHEBI:29035"/>
        <label>2</label>
    </ligand>
</feature>
<keyword evidence="17" id="KW-1185">Reference proteome</keyword>
<dbReference type="InterPro" id="IPR017850">
    <property type="entry name" value="Alkaline_phosphatase_core_sf"/>
</dbReference>
<dbReference type="GO" id="GO:0006007">
    <property type="term" value="P:glucose catabolic process"/>
    <property type="evidence" value="ECO:0007669"/>
    <property type="project" value="InterPro"/>
</dbReference>
<evidence type="ECO:0000259" key="15">
    <source>
        <dbReference type="Pfam" id="PF06415"/>
    </source>
</evidence>
<comment type="pathway">
    <text evidence="2 10">Carbohydrate degradation; glycolysis; pyruvate from D-glyceraldehyde 3-phosphate: step 3/5.</text>
</comment>
<feature type="binding site" evidence="10 12">
    <location>
        <position position="187"/>
    </location>
    <ligand>
        <name>substrate</name>
    </ligand>
</feature>
<feature type="binding site" evidence="10 12">
    <location>
        <position position="193"/>
    </location>
    <ligand>
        <name>substrate</name>
    </ligand>
</feature>
<evidence type="ECO:0000256" key="4">
    <source>
        <dbReference type="ARBA" id="ARBA00012026"/>
    </source>
</evidence>
<dbReference type="NCBIfam" id="TIGR01307">
    <property type="entry name" value="pgm_bpd_ind"/>
    <property type="match status" value="1"/>
</dbReference>
<keyword evidence="5 10" id="KW-0479">Metal-binding</keyword>
<evidence type="ECO:0000256" key="1">
    <source>
        <dbReference type="ARBA" id="ARBA00000370"/>
    </source>
</evidence>
<dbReference type="InterPro" id="IPR006124">
    <property type="entry name" value="Metalloenzyme"/>
</dbReference>
<comment type="caution">
    <text evidence="16">The sequence shown here is derived from an EMBL/GenBank/DDBJ whole genome shotgun (WGS) entry which is preliminary data.</text>
</comment>
<evidence type="ECO:0000256" key="9">
    <source>
        <dbReference type="ARBA" id="ARBA00071648"/>
    </source>
</evidence>
<feature type="binding site" evidence="10 13">
    <location>
        <position position="14"/>
    </location>
    <ligand>
        <name>Mn(2+)</name>
        <dbReference type="ChEBI" id="CHEBI:29035"/>
        <label>2</label>
    </ligand>
</feature>
<feature type="binding site" evidence="10 13">
    <location>
        <position position="464"/>
    </location>
    <ligand>
        <name>Mn(2+)</name>
        <dbReference type="ChEBI" id="CHEBI:29035"/>
        <label>1</label>
    </ligand>
</feature>
<evidence type="ECO:0000256" key="2">
    <source>
        <dbReference type="ARBA" id="ARBA00004798"/>
    </source>
</evidence>
<evidence type="ECO:0000256" key="6">
    <source>
        <dbReference type="ARBA" id="ARBA00023152"/>
    </source>
</evidence>
<feature type="binding site" evidence="10 12">
    <location>
        <position position="125"/>
    </location>
    <ligand>
        <name>substrate</name>
    </ligand>
</feature>
<dbReference type="GO" id="GO:0004619">
    <property type="term" value="F:phosphoglycerate mutase activity"/>
    <property type="evidence" value="ECO:0007669"/>
    <property type="project" value="UniProtKB-UniRule"/>
</dbReference>
<evidence type="ECO:0000256" key="5">
    <source>
        <dbReference type="ARBA" id="ARBA00022723"/>
    </source>
</evidence>
<dbReference type="InterPro" id="IPR011258">
    <property type="entry name" value="BPG-indep_PGM_N"/>
</dbReference>
<evidence type="ECO:0000313" key="16">
    <source>
        <dbReference type="EMBL" id="RCU50964.1"/>
    </source>
</evidence>
<feature type="binding site" evidence="10 13">
    <location>
        <position position="64"/>
    </location>
    <ligand>
        <name>Mn(2+)</name>
        <dbReference type="ChEBI" id="CHEBI:29035"/>
        <label>2</label>
    </ligand>
</feature>
<dbReference type="RefSeq" id="WP_114337560.1">
    <property type="nucleotide sequence ID" value="NZ_QPID01000003.1"/>
</dbReference>
<comment type="cofactor">
    <cofactor evidence="10">
        <name>Mn(2+)</name>
        <dbReference type="ChEBI" id="CHEBI:29035"/>
    </cofactor>
    <text evidence="10">Binds 2 manganese ions per subunit.</text>
</comment>
<dbReference type="Pfam" id="PF01676">
    <property type="entry name" value="Metalloenzyme"/>
    <property type="match status" value="1"/>
</dbReference>
<keyword evidence="7 10" id="KW-0464">Manganese</keyword>
<evidence type="ECO:0000256" key="7">
    <source>
        <dbReference type="ARBA" id="ARBA00023211"/>
    </source>
</evidence>
<dbReference type="HAMAP" id="MF_01038">
    <property type="entry name" value="GpmI"/>
    <property type="match status" value="1"/>
</dbReference>
<feature type="binding site" evidence="10 13">
    <location>
        <position position="446"/>
    </location>
    <ligand>
        <name>Mn(2+)</name>
        <dbReference type="ChEBI" id="CHEBI:29035"/>
        <label>2</label>
    </ligand>
</feature>
<comment type="catalytic activity">
    <reaction evidence="1 10">
        <text>(2R)-2-phosphoglycerate = (2R)-3-phosphoglycerate</text>
        <dbReference type="Rhea" id="RHEA:15901"/>
        <dbReference type="ChEBI" id="CHEBI:58272"/>
        <dbReference type="ChEBI" id="CHEBI:58289"/>
        <dbReference type="EC" id="5.4.2.12"/>
    </reaction>
</comment>
<dbReference type="SUPFAM" id="SSF64158">
    <property type="entry name" value="2,3-Bisphosphoglycerate-independent phosphoglycerate mutase, substrate-binding domain"/>
    <property type="match status" value="1"/>
</dbReference>
<comment type="function">
    <text evidence="10">Catalyzes the interconversion of 2-phosphoglycerate and 3-phosphoglycerate.</text>
</comment>
<feature type="active site" description="Phosphoserine intermediate" evidence="10 11">
    <location>
        <position position="64"/>
    </location>
</feature>
<evidence type="ECO:0000259" key="14">
    <source>
        <dbReference type="Pfam" id="PF01676"/>
    </source>
</evidence>
<dbReference type="OrthoDB" id="9800863at2"/>
<comment type="similarity">
    <text evidence="3 10">Belongs to the BPG-independent phosphoglycerate mutase family.</text>
</comment>
<dbReference type="GO" id="GO:0030145">
    <property type="term" value="F:manganese ion binding"/>
    <property type="evidence" value="ECO:0007669"/>
    <property type="project" value="UniProtKB-UniRule"/>
</dbReference>
<name>A0A368NMT0_9GAMM</name>
<feature type="domain" description="BPG-independent PGAM N-terminal" evidence="15">
    <location>
        <begin position="84"/>
        <end position="300"/>
    </location>
</feature>
<dbReference type="SUPFAM" id="SSF53649">
    <property type="entry name" value="Alkaline phosphatase-like"/>
    <property type="match status" value="1"/>
</dbReference>
<feature type="binding site" evidence="10 12">
    <location>
        <begin position="263"/>
        <end position="266"/>
    </location>
    <ligand>
        <name>substrate</name>
    </ligand>
</feature>
<evidence type="ECO:0000256" key="3">
    <source>
        <dbReference type="ARBA" id="ARBA00008819"/>
    </source>
</evidence>
<evidence type="ECO:0000313" key="17">
    <source>
        <dbReference type="Proteomes" id="UP000252558"/>
    </source>
</evidence>
<dbReference type="Pfam" id="PF06415">
    <property type="entry name" value="iPGM_N"/>
    <property type="match status" value="1"/>
</dbReference>
<evidence type="ECO:0000256" key="12">
    <source>
        <dbReference type="PIRSR" id="PIRSR001492-2"/>
    </source>
</evidence>
<dbReference type="NCBIfam" id="NF003897">
    <property type="entry name" value="PRK05434.1-5"/>
    <property type="match status" value="1"/>
</dbReference>
<dbReference type="Gene3D" id="3.40.720.10">
    <property type="entry name" value="Alkaline Phosphatase, subunit A"/>
    <property type="match status" value="1"/>
</dbReference>
<dbReference type="PANTHER" id="PTHR31637">
    <property type="entry name" value="2,3-BISPHOSPHOGLYCERATE-INDEPENDENT PHOSPHOGLYCERATE MUTASE"/>
    <property type="match status" value="1"/>
</dbReference>
<dbReference type="EC" id="5.4.2.12" evidence="4 10"/>
<dbReference type="AlphaFoldDB" id="A0A368NMT0"/>
<keyword evidence="8 10" id="KW-0413">Isomerase</keyword>
<evidence type="ECO:0000256" key="10">
    <source>
        <dbReference type="HAMAP-Rule" id="MF_01038"/>
    </source>
</evidence>
<dbReference type="EMBL" id="QPID01000003">
    <property type="protein sequence ID" value="RCU50964.1"/>
    <property type="molecule type" value="Genomic_DNA"/>
</dbReference>
<gene>
    <name evidence="10" type="primary">gpmI</name>
    <name evidence="16" type="ORF">DU002_06480</name>
</gene>
<protein>
    <recommendedName>
        <fullName evidence="9 10">2,3-bisphosphoglycerate-independent phosphoglycerate mutase</fullName>
        <shortName evidence="10">BPG-independent PGAM</shortName>
        <shortName evidence="10">Phosphoglyceromutase</shortName>
        <shortName evidence="10">iPGM</shortName>
        <ecNumber evidence="4 10">5.4.2.12</ecNumber>
    </recommendedName>
</protein>
<dbReference type="PIRSF" id="PIRSF001492">
    <property type="entry name" value="IPGAM"/>
    <property type="match status" value="1"/>
</dbReference>
<evidence type="ECO:0000256" key="8">
    <source>
        <dbReference type="ARBA" id="ARBA00023235"/>
    </source>
</evidence>
<dbReference type="InterPro" id="IPR005995">
    <property type="entry name" value="Pgm_bpd_ind"/>
</dbReference>
<organism evidence="16 17">
    <name type="scientific">Corallincola holothuriorum</name>
    <dbReference type="NCBI Taxonomy" id="2282215"/>
    <lineage>
        <taxon>Bacteria</taxon>
        <taxon>Pseudomonadati</taxon>
        <taxon>Pseudomonadota</taxon>
        <taxon>Gammaproteobacteria</taxon>
        <taxon>Alteromonadales</taxon>
        <taxon>Psychromonadaceae</taxon>
        <taxon>Corallincola</taxon>
    </lineage>
</organism>
<dbReference type="FunFam" id="3.40.720.10:FF:000001">
    <property type="entry name" value="2,3-bisphosphoglycerate-independent phosphoglycerate mutase"/>
    <property type="match status" value="1"/>
</dbReference>
<evidence type="ECO:0000256" key="11">
    <source>
        <dbReference type="PIRSR" id="PIRSR001492-1"/>
    </source>
</evidence>
<dbReference type="UniPathway" id="UPA00109">
    <property type="reaction ID" value="UER00186"/>
</dbReference>
<evidence type="ECO:0000256" key="13">
    <source>
        <dbReference type="PIRSR" id="PIRSR001492-3"/>
    </source>
</evidence>
<proteinExistence type="inferred from homology"/>
<feature type="binding site" evidence="10 12">
    <location>
        <begin position="155"/>
        <end position="156"/>
    </location>
    <ligand>
        <name>substrate</name>
    </ligand>
</feature>
<accession>A0A368NMT0</accession>
<feature type="binding site" evidence="10 12">
    <location>
        <position position="337"/>
    </location>
    <ligand>
        <name>substrate</name>
    </ligand>
</feature>
<dbReference type="PANTHER" id="PTHR31637:SF0">
    <property type="entry name" value="2,3-BISPHOSPHOGLYCERATE-INDEPENDENT PHOSPHOGLYCERATE MUTASE"/>
    <property type="match status" value="1"/>
</dbReference>
<dbReference type="InterPro" id="IPR036646">
    <property type="entry name" value="PGAM_B_sf"/>
</dbReference>
<feature type="domain" description="Metalloenzyme" evidence="14">
    <location>
        <begin position="7"/>
        <end position="500"/>
    </location>
</feature>